<evidence type="ECO:0000256" key="1">
    <source>
        <dbReference type="SAM" id="MobiDB-lite"/>
    </source>
</evidence>
<sequence length="178" mass="20130">MKRKVLPMFSKKAMQNPIESDSSSADHHDMTATTSTSSTNYSNIKDFPTVKSSSRSIINCQSLATFSHLNNVEFSPSEFEIAPIKENNQETSYEEEDSLLLELAEFLSNPSKPNNQSKLAISKPKRTLGKKLSQPSIRIKIDSNNIMRTARKRTSNITDDDLAQLLKKDNKFRRGFLQ</sequence>
<gene>
    <name evidence="2" type="ORF">BSTOLATCC_MIC61035</name>
</gene>
<reference evidence="2" key="1">
    <citation type="submission" date="2021-09" db="EMBL/GenBank/DDBJ databases">
        <authorList>
            <consortium name="AG Swart"/>
            <person name="Singh M."/>
            <person name="Singh A."/>
            <person name="Seah K."/>
            <person name="Emmerich C."/>
        </authorList>
    </citation>
    <scope>NUCLEOTIDE SEQUENCE</scope>
    <source>
        <strain evidence="2">ATCC30299</strain>
    </source>
</reference>
<feature type="region of interest" description="Disordered" evidence="1">
    <location>
        <begin position="111"/>
        <end position="133"/>
    </location>
</feature>
<dbReference type="Proteomes" id="UP001162131">
    <property type="component" value="Unassembled WGS sequence"/>
</dbReference>
<feature type="region of interest" description="Disordered" evidence="1">
    <location>
        <begin position="1"/>
        <end position="41"/>
    </location>
</feature>
<dbReference type="AlphaFoldDB" id="A0AAU9K4D4"/>
<protein>
    <submittedName>
        <fullName evidence="2">Uncharacterized protein</fullName>
    </submittedName>
</protein>
<evidence type="ECO:0000313" key="3">
    <source>
        <dbReference type="Proteomes" id="UP001162131"/>
    </source>
</evidence>
<name>A0AAU9K4D4_9CILI</name>
<organism evidence="2 3">
    <name type="scientific">Blepharisma stoltei</name>
    <dbReference type="NCBI Taxonomy" id="1481888"/>
    <lineage>
        <taxon>Eukaryota</taxon>
        <taxon>Sar</taxon>
        <taxon>Alveolata</taxon>
        <taxon>Ciliophora</taxon>
        <taxon>Postciliodesmatophora</taxon>
        <taxon>Heterotrichea</taxon>
        <taxon>Heterotrichida</taxon>
        <taxon>Blepharismidae</taxon>
        <taxon>Blepharisma</taxon>
    </lineage>
</organism>
<comment type="caution">
    <text evidence="2">The sequence shown here is derived from an EMBL/GenBank/DDBJ whole genome shotgun (WGS) entry which is preliminary data.</text>
</comment>
<accession>A0AAU9K4D4</accession>
<keyword evidence="3" id="KW-1185">Reference proteome</keyword>
<dbReference type="EMBL" id="CAJZBQ010000058">
    <property type="protein sequence ID" value="CAG9334417.1"/>
    <property type="molecule type" value="Genomic_DNA"/>
</dbReference>
<evidence type="ECO:0000313" key="2">
    <source>
        <dbReference type="EMBL" id="CAG9334417.1"/>
    </source>
</evidence>
<proteinExistence type="predicted"/>